<dbReference type="InterPro" id="IPR031314">
    <property type="entry name" value="DNK_dom"/>
</dbReference>
<dbReference type="Proteomes" id="UP000077202">
    <property type="component" value="Unassembled WGS sequence"/>
</dbReference>
<dbReference type="Proteomes" id="UP001162541">
    <property type="component" value="Chromosome 4"/>
</dbReference>
<dbReference type="EMBL" id="AP019869">
    <property type="protein sequence ID" value="BBN07328.1"/>
    <property type="molecule type" value="Genomic_DNA"/>
</dbReference>
<proteinExistence type="predicted"/>
<accession>A0A176VG54</accession>
<dbReference type="InterPro" id="IPR027417">
    <property type="entry name" value="P-loop_NTPase"/>
</dbReference>
<dbReference type="PANTHER" id="PTHR10513">
    <property type="entry name" value="DEOXYNUCLEOSIDE KINASE"/>
    <property type="match status" value="1"/>
</dbReference>
<dbReference type="GO" id="GO:0019136">
    <property type="term" value="F:deoxynucleoside kinase activity"/>
    <property type="evidence" value="ECO:0007669"/>
    <property type="project" value="TreeGrafter"/>
</dbReference>
<dbReference type="AlphaFoldDB" id="A0A176VG54"/>
<keyword evidence="4" id="KW-1185">Reference proteome</keyword>
<protein>
    <recommendedName>
        <fullName evidence="1">Deoxynucleoside kinase domain-containing protein</fullName>
    </recommendedName>
</protein>
<dbReference type="Pfam" id="PF01712">
    <property type="entry name" value="dNK"/>
    <property type="match status" value="1"/>
</dbReference>
<evidence type="ECO:0000313" key="4">
    <source>
        <dbReference type="Proteomes" id="UP000077202"/>
    </source>
</evidence>
<dbReference type="GO" id="GO:0005737">
    <property type="term" value="C:cytoplasm"/>
    <property type="evidence" value="ECO:0007669"/>
    <property type="project" value="TreeGrafter"/>
</dbReference>
<name>A0A176VG54_MARPO</name>
<organism evidence="3 4">
    <name type="scientific">Marchantia polymorpha subsp. ruderalis</name>
    <dbReference type="NCBI Taxonomy" id="1480154"/>
    <lineage>
        <taxon>Eukaryota</taxon>
        <taxon>Viridiplantae</taxon>
        <taxon>Streptophyta</taxon>
        <taxon>Embryophyta</taxon>
        <taxon>Marchantiophyta</taxon>
        <taxon>Marchantiopsida</taxon>
        <taxon>Marchantiidae</taxon>
        <taxon>Marchantiales</taxon>
        <taxon>Marchantiaceae</taxon>
        <taxon>Marchantia</taxon>
    </lineage>
</organism>
<dbReference type="PANTHER" id="PTHR10513:SF47">
    <property type="entry name" value="DEOXYNUCLEOSIDE KINASE DOMAIN-CONTAINING PROTEIN"/>
    <property type="match status" value="1"/>
</dbReference>
<gene>
    <name evidence="3" type="ORF">AXG93_1520s1010</name>
    <name evidence="2" type="ORF">Mp_4g02940</name>
</gene>
<reference evidence="2" key="2">
    <citation type="journal article" date="2019" name="Curr. Biol.">
        <title>Chromatin organization in early land plants reveals an ancestral association between H3K27me3, transposons, and constitutive heterochromatin.</title>
        <authorList>
            <person name="Montgomery S.A."/>
            <person name="Tanizawa Y."/>
            <person name="Galik B."/>
            <person name="Wang N."/>
            <person name="Ito T."/>
            <person name="Mochizuki T."/>
            <person name="Akimcheva S."/>
            <person name="Bowman J."/>
            <person name="Cognat V."/>
            <person name="Drouard L."/>
            <person name="Ekker H."/>
            <person name="Houng S."/>
            <person name="Kohchi T."/>
            <person name="Lin S."/>
            <person name="Liu L.D."/>
            <person name="Nakamura Y."/>
            <person name="Valeeva L.R."/>
            <person name="Shakirov E.V."/>
            <person name="Shippen D.E."/>
            <person name="Wei W."/>
            <person name="Yagura M."/>
            <person name="Yamaoka S."/>
            <person name="Yamato K.T."/>
            <person name="Liu C."/>
            <person name="Berger F."/>
        </authorList>
    </citation>
    <scope>NUCLEOTIDE SEQUENCE [LARGE SCALE GENOMIC DNA]</scope>
    <source>
        <strain evidence="2">Tak-1</strain>
    </source>
</reference>
<reference evidence="3 4" key="1">
    <citation type="submission" date="2016-03" db="EMBL/GenBank/DDBJ databases">
        <title>Mechanisms controlling the formation of the plant cell surface in tip-growing cells are functionally conserved among land plants.</title>
        <authorList>
            <person name="Honkanen S."/>
            <person name="Jones V.A."/>
            <person name="Morieri G."/>
            <person name="Champion C."/>
            <person name="Hetherington A.J."/>
            <person name="Kelly S."/>
            <person name="Saint-Marcoux D."/>
            <person name="Proust H."/>
            <person name="Prescott H."/>
            <person name="Dolan L."/>
        </authorList>
    </citation>
    <scope>NUCLEOTIDE SEQUENCE [LARGE SCALE GENOMIC DNA]</scope>
    <source>
        <strain evidence="4">cv. Tak-1 and cv. Tak-2</strain>
        <tissue evidence="3">Whole gametophyte</tissue>
    </source>
</reference>
<dbReference type="EMBL" id="LVLJ01003740">
    <property type="protein sequence ID" value="OAE19928.1"/>
    <property type="molecule type" value="Genomic_DNA"/>
</dbReference>
<dbReference type="InterPro" id="IPR050566">
    <property type="entry name" value="Deoxyribonucleoside_kinase"/>
</dbReference>
<evidence type="ECO:0000313" key="5">
    <source>
        <dbReference type="Proteomes" id="UP001162541"/>
    </source>
</evidence>
<dbReference type="Gene3D" id="3.40.50.300">
    <property type="entry name" value="P-loop containing nucleotide triphosphate hydrolases"/>
    <property type="match status" value="1"/>
</dbReference>
<feature type="domain" description="Deoxynucleoside kinase" evidence="1">
    <location>
        <begin position="21"/>
        <end position="267"/>
    </location>
</feature>
<evidence type="ECO:0000313" key="2">
    <source>
        <dbReference type="EMBL" id="BBN07328.1"/>
    </source>
</evidence>
<dbReference type="CDD" id="cd01673">
    <property type="entry name" value="dNK"/>
    <property type="match status" value="1"/>
</dbReference>
<sequence>MELMNWREQMLEDRDGLIRVSLEGNIGVGKSTMLYLLQRDPRLQRVLEVLEEPADSWKNVNGTGLNMLQAYYEDPVRYAYLFQSFVFITRLLLHKSAARKSQPVILLTERSVSTDRVVFVEALLEQGYLDGLEAVAYDAWYSTVVNALPNILADCYIYLRASPDVCYERLKSRARSEELGVDMDYLQLLHEKHDDWFLKGTSVVSGQDGHGGTGSSRGGHLRVIDQHRRSPCGIQGRSVLVIDCSSDLDMAEQSAERDAILDQIVTFLLSRLTAKSQSQSADICDQVSVEFEQILINSQSHHQGTSQAPAAA</sequence>
<dbReference type="SUPFAM" id="SSF52540">
    <property type="entry name" value="P-loop containing nucleoside triphosphate hydrolases"/>
    <property type="match status" value="1"/>
</dbReference>
<reference evidence="5" key="3">
    <citation type="journal article" date="2020" name="Curr. Biol.">
        <title>Chromatin organization in early land plants reveals an ancestral association between H3K27me3, transposons, and constitutive heterochromatin.</title>
        <authorList>
            <person name="Montgomery S.A."/>
            <person name="Tanizawa Y."/>
            <person name="Galik B."/>
            <person name="Wang N."/>
            <person name="Ito T."/>
            <person name="Mochizuki T."/>
            <person name="Akimcheva S."/>
            <person name="Bowman J.L."/>
            <person name="Cognat V."/>
            <person name="Marechal-Drouard L."/>
            <person name="Ekker H."/>
            <person name="Hong S.F."/>
            <person name="Kohchi T."/>
            <person name="Lin S.S."/>
            <person name="Liu L.D."/>
            <person name="Nakamura Y."/>
            <person name="Valeeva L.R."/>
            <person name="Shakirov E.V."/>
            <person name="Shippen D.E."/>
            <person name="Wei W.L."/>
            <person name="Yagura M."/>
            <person name="Yamaoka S."/>
            <person name="Yamato K.T."/>
            <person name="Liu C."/>
            <person name="Berger F."/>
        </authorList>
    </citation>
    <scope>NUCLEOTIDE SEQUENCE [LARGE SCALE GENOMIC DNA]</scope>
    <source>
        <strain evidence="5">Tak-1</strain>
    </source>
</reference>
<evidence type="ECO:0000313" key="3">
    <source>
        <dbReference type="EMBL" id="OAE19928.1"/>
    </source>
</evidence>
<evidence type="ECO:0000259" key="1">
    <source>
        <dbReference type="Pfam" id="PF01712"/>
    </source>
</evidence>